<evidence type="ECO:0000313" key="2">
    <source>
        <dbReference type="EMBL" id="EGT59465.1"/>
    </source>
</evidence>
<dbReference type="EMBL" id="GL379795">
    <property type="protein sequence ID" value="EGT59465.1"/>
    <property type="molecule type" value="Genomic_DNA"/>
</dbReference>
<dbReference type="AlphaFoldDB" id="G0MIC8"/>
<proteinExistence type="predicted"/>
<keyword evidence="3" id="KW-1185">Reference proteome</keyword>
<dbReference type="OMA" id="RWHEHAS"/>
<evidence type="ECO:0000313" key="3">
    <source>
        <dbReference type="Proteomes" id="UP000008068"/>
    </source>
</evidence>
<feature type="compositionally biased region" description="Basic and acidic residues" evidence="1">
    <location>
        <begin position="72"/>
        <end position="83"/>
    </location>
</feature>
<dbReference type="HOGENOM" id="CLU_354983_0_0_1"/>
<dbReference type="Proteomes" id="UP000008068">
    <property type="component" value="Unassembled WGS sequence"/>
</dbReference>
<dbReference type="FunCoup" id="G0MIC8">
    <property type="interactions" value="46"/>
</dbReference>
<feature type="compositionally biased region" description="Basic and acidic residues" evidence="1">
    <location>
        <begin position="269"/>
        <end position="283"/>
    </location>
</feature>
<organism evidence="3">
    <name type="scientific">Caenorhabditis brenneri</name>
    <name type="common">Nematode worm</name>
    <dbReference type="NCBI Taxonomy" id="135651"/>
    <lineage>
        <taxon>Eukaryota</taxon>
        <taxon>Metazoa</taxon>
        <taxon>Ecdysozoa</taxon>
        <taxon>Nematoda</taxon>
        <taxon>Chromadorea</taxon>
        <taxon>Rhabditida</taxon>
        <taxon>Rhabditina</taxon>
        <taxon>Rhabditomorpha</taxon>
        <taxon>Rhabditoidea</taxon>
        <taxon>Rhabditidae</taxon>
        <taxon>Peloderinae</taxon>
        <taxon>Caenorhabditis</taxon>
    </lineage>
</organism>
<gene>
    <name evidence="2" type="ORF">CAEBREN_14520</name>
</gene>
<dbReference type="eggNOG" id="ENOG502TFQ0">
    <property type="taxonomic scope" value="Eukaryota"/>
</dbReference>
<dbReference type="OrthoDB" id="5846289at2759"/>
<dbReference type="InParanoid" id="G0MIC8"/>
<sequence length="749" mass="86083">MTSTRPKRNVRNPSIPVPIVEDDATVVRNTLERLVYTVDVISRFDRTRSDIAAIHRGESNKTMAQVITESRWHEQATKAKKECPLGSTAKKKKQYEEESDESEEDDPNVPSTSSKPGYANETSFQYQAPKPPPKTPTPSKAKLAAMKRKADAEKRKAQREEKKLEAERERKLEEEDEEEMPVLEKAIKLEETDANNTVIPAEVTEEPMEVDEPTKQEEIPQQSLEPMDCTEDVSGINVPLPNLTPAVSQETNEQSLIPDQSAPAPTSDGEARNKIAQNVEDKIQPPPNPDIFKQPESGPLLPEELPVVAPTAPEVQQLREPEPVTEQISTQDTHHPVTEMPVSTDAPPMDVESVISPRYDSTRVFHPDVCEPDEIVYTEGEIARQPWLADKYRQLWLYPLNHQRPLDDKVEGRVWWPPVGKGQALLEEWNSIGPLTELQTLDFSLRPYHNTTLTLEKSDLAHKRYFELLSVYFAKKLQDNMLQGQSWINIQVASQQYARLQQEIFERREKMRFRMLCLPTRPLEELPKTSELIRYTKFDITWYTSSRMWRDRSNEQQLAVTQKDFLDNFESTSDSTILEFQKEMLEKARQVEEEAVAERIRNFRMPLVHDISKMSPFIRQQMVQFREKLARHVQYESFERMYMNDPACREIYELVAPLPAQDGLIILEAADELEALISSYKIRFGQENPAIQLPKAGNEKLPNERDIARITKRCVADIIDTVVLRDLSGCPTFPHRVPVHNNAIPAVRR</sequence>
<reference evidence="3" key="1">
    <citation type="submission" date="2011-07" db="EMBL/GenBank/DDBJ databases">
        <authorList>
            <consortium name="Caenorhabditis brenneri Sequencing and Analysis Consortium"/>
            <person name="Wilson R.K."/>
        </authorList>
    </citation>
    <scope>NUCLEOTIDE SEQUENCE [LARGE SCALE GENOMIC DNA]</scope>
    <source>
        <strain evidence="3">PB2801</strain>
    </source>
</reference>
<feature type="region of interest" description="Disordered" evidence="1">
    <location>
        <begin position="72"/>
        <end position="301"/>
    </location>
</feature>
<name>G0MIC8_CAEBE</name>
<protein>
    <submittedName>
        <fullName evidence="2">Uncharacterized protein</fullName>
    </submittedName>
</protein>
<feature type="compositionally biased region" description="Polar residues" evidence="1">
    <location>
        <begin position="245"/>
        <end position="258"/>
    </location>
</feature>
<feature type="region of interest" description="Disordered" evidence="1">
    <location>
        <begin position="316"/>
        <end position="349"/>
    </location>
</feature>
<accession>G0MIC8</accession>
<feature type="compositionally biased region" description="Polar residues" evidence="1">
    <location>
        <begin position="109"/>
        <end position="126"/>
    </location>
</feature>
<feature type="compositionally biased region" description="Basic and acidic residues" evidence="1">
    <location>
        <begin position="148"/>
        <end position="173"/>
    </location>
</feature>
<feature type="compositionally biased region" description="Acidic residues" evidence="1">
    <location>
        <begin position="97"/>
        <end position="107"/>
    </location>
</feature>
<evidence type="ECO:0000256" key="1">
    <source>
        <dbReference type="SAM" id="MobiDB-lite"/>
    </source>
</evidence>